<dbReference type="AlphaFoldDB" id="A0A426XG27"/>
<dbReference type="EMBL" id="AMZH03021214">
    <property type="protein sequence ID" value="RRT38439.1"/>
    <property type="molecule type" value="Genomic_DNA"/>
</dbReference>
<name>A0A426XG27_ENSVE</name>
<evidence type="ECO:0000313" key="2">
    <source>
        <dbReference type="Proteomes" id="UP000287651"/>
    </source>
</evidence>
<accession>A0A426XG27</accession>
<reference evidence="1 2" key="1">
    <citation type="journal article" date="2014" name="Agronomy (Basel)">
        <title>A Draft Genome Sequence for Ensete ventricosum, the Drought-Tolerant Tree Against Hunger.</title>
        <authorList>
            <person name="Harrison J."/>
            <person name="Moore K.A."/>
            <person name="Paszkiewicz K."/>
            <person name="Jones T."/>
            <person name="Grant M."/>
            <person name="Ambacheew D."/>
            <person name="Muzemil S."/>
            <person name="Studholme D.J."/>
        </authorList>
    </citation>
    <scope>NUCLEOTIDE SEQUENCE [LARGE SCALE GENOMIC DNA]</scope>
</reference>
<organism evidence="1 2">
    <name type="scientific">Ensete ventricosum</name>
    <name type="common">Abyssinian banana</name>
    <name type="synonym">Musa ensete</name>
    <dbReference type="NCBI Taxonomy" id="4639"/>
    <lineage>
        <taxon>Eukaryota</taxon>
        <taxon>Viridiplantae</taxon>
        <taxon>Streptophyta</taxon>
        <taxon>Embryophyta</taxon>
        <taxon>Tracheophyta</taxon>
        <taxon>Spermatophyta</taxon>
        <taxon>Magnoliopsida</taxon>
        <taxon>Liliopsida</taxon>
        <taxon>Zingiberales</taxon>
        <taxon>Musaceae</taxon>
        <taxon>Ensete</taxon>
    </lineage>
</organism>
<sequence>MSSSIGDSSSYFAKLEFSTPLENSIVLTPSIQNRVEVFNKDQRAFKGALTSSSSRLVIQATKHLSST</sequence>
<proteinExistence type="predicted"/>
<dbReference type="Proteomes" id="UP000287651">
    <property type="component" value="Unassembled WGS sequence"/>
</dbReference>
<protein>
    <submittedName>
        <fullName evidence="1">Uncharacterized protein</fullName>
    </submittedName>
</protein>
<gene>
    <name evidence="1" type="ORF">B296_00044533</name>
</gene>
<comment type="caution">
    <text evidence="1">The sequence shown here is derived from an EMBL/GenBank/DDBJ whole genome shotgun (WGS) entry which is preliminary data.</text>
</comment>
<evidence type="ECO:0000313" key="1">
    <source>
        <dbReference type="EMBL" id="RRT38439.1"/>
    </source>
</evidence>